<dbReference type="NCBIfam" id="TIGR01470">
    <property type="entry name" value="cysG_Nterm"/>
    <property type="match status" value="1"/>
</dbReference>
<dbReference type="Pfam" id="PF13241">
    <property type="entry name" value="NAD_binding_7"/>
    <property type="match status" value="1"/>
</dbReference>
<dbReference type="EC" id="1.3.1.76" evidence="2"/>
<comment type="caution">
    <text evidence="7">The sequence shown here is derived from an EMBL/GenBank/DDBJ whole genome shotgun (WGS) entry which is preliminary data.</text>
</comment>
<evidence type="ECO:0000256" key="5">
    <source>
        <dbReference type="ARBA" id="ARBA00023244"/>
    </source>
</evidence>
<dbReference type="Pfam" id="PF14824">
    <property type="entry name" value="Sirohm_synth_M"/>
    <property type="match status" value="1"/>
</dbReference>
<organism evidence="7 8">
    <name type="scientific">Evansella tamaricis</name>
    <dbReference type="NCBI Taxonomy" id="2069301"/>
    <lineage>
        <taxon>Bacteria</taxon>
        <taxon>Bacillati</taxon>
        <taxon>Bacillota</taxon>
        <taxon>Bacilli</taxon>
        <taxon>Bacillales</taxon>
        <taxon>Bacillaceae</taxon>
        <taxon>Evansella</taxon>
    </lineage>
</organism>
<evidence type="ECO:0000313" key="7">
    <source>
        <dbReference type="EMBL" id="MBU9711889.1"/>
    </source>
</evidence>
<name>A0ABS6JDZ2_9BACI</name>
<dbReference type="InterPro" id="IPR006367">
    <property type="entry name" value="Sirohaem_synthase_N"/>
</dbReference>
<reference evidence="7 8" key="1">
    <citation type="submission" date="2021-06" db="EMBL/GenBank/DDBJ databases">
        <title>Bacillus sp. RD4P76, an endophyte from a halophyte.</title>
        <authorList>
            <person name="Sun J.-Q."/>
        </authorList>
    </citation>
    <scope>NUCLEOTIDE SEQUENCE [LARGE SCALE GENOMIC DNA]</scope>
    <source>
        <strain evidence="7 8">CGMCC 1.15917</strain>
    </source>
</reference>
<dbReference type="InterPro" id="IPR028281">
    <property type="entry name" value="Sirohaem_synthase_central"/>
</dbReference>
<evidence type="ECO:0000256" key="4">
    <source>
        <dbReference type="ARBA" id="ARBA00023027"/>
    </source>
</evidence>
<keyword evidence="5" id="KW-0627">Porphyrin biosynthesis</keyword>
<evidence type="ECO:0000256" key="2">
    <source>
        <dbReference type="ARBA" id="ARBA00012400"/>
    </source>
</evidence>
<dbReference type="PANTHER" id="PTHR35330:SF1">
    <property type="entry name" value="SIROHEME BIOSYNTHESIS PROTEIN MET8"/>
    <property type="match status" value="1"/>
</dbReference>
<dbReference type="RefSeq" id="WP_217065987.1">
    <property type="nucleotide sequence ID" value="NZ_JAHQCS010000088.1"/>
</dbReference>
<evidence type="ECO:0000256" key="3">
    <source>
        <dbReference type="ARBA" id="ARBA00023002"/>
    </source>
</evidence>
<evidence type="ECO:0000259" key="6">
    <source>
        <dbReference type="Pfam" id="PF14824"/>
    </source>
</evidence>
<dbReference type="EMBL" id="JAHQCS010000088">
    <property type="protein sequence ID" value="MBU9711889.1"/>
    <property type="molecule type" value="Genomic_DNA"/>
</dbReference>
<evidence type="ECO:0000313" key="8">
    <source>
        <dbReference type="Proteomes" id="UP000784880"/>
    </source>
</evidence>
<accession>A0ABS6JDZ2</accession>
<dbReference type="PANTHER" id="PTHR35330">
    <property type="entry name" value="SIROHEME BIOSYNTHESIS PROTEIN MET8"/>
    <property type="match status" value="1"/>
</dbReference>
<keyword evidence="4" id="KW-0520">NAD</keyword>
<proteinExistence type="predicted"/>
<feature type="domain" description="Siroheme synthase central" evidence="6">
    <location>
        <begin position="118"/>
        <end position="144"/>
    </location>
</feature>
<sequence length="214" mass="23613">MSDFKPCMVNLTGKKSVVVGGGTVAARKVAGLLDAGCHVKVISPFLCEELRERIGEFEFEQRKFESGDTAGAFVVIAATDSPEVNKRVCDEGRDHVPFLNIVDNQELSNFFFPTVVERGPLQIAISTTGTSPSVAKKIRVKLEKEFGIEYQEYLETIGKLRSDIIKKCHDLGMDSDVKKALLRQLAEDEWLDAFKAGDQKKVDALIAGVWASFV</sequence>
<keyword evidence="3" id="KW-0560">Oxidoreductase</keyword>
<comment type="pathway">
    <text evidence="1">Porphyrin-containing compound metabolism; siroheme biosynthesis; sirohydrochlorin from precorrin-2: step 1/1.</text>
</comment>
<dbReference type="InterPro" id="IPR028161">
    <property type="entry name" value="Met8-like"/>
</dbReference>
<gene>
    <name evidence="7" type="ORF">KS419_09080</name>
</gene>
<keyword evidence="8" id="KW-1185">Reference proteome</keyword>
<dbReference type="Proteomes" id="UP000784880">
    <property type="component" value="Unassembled WGS sequence"/>
</dbReference>
<evidence type="ECO:0000256" key="1">
    <source>
        <dbReference type="ARBA" id="ARBA00005010"/>
    </source>
</evidence>
<protein>
    <recommendedName>
        <fullName evidence="2">precorrin-2 dehydrogenase</fullName>
        <ecNumber evidence="2">1.3.1.76</ecNumber>
    </recommendedName>
</protein>